<evidence type="ECO:0000313" key="2">
    <source>
        <dbReference type="EMBL" id="KIW02380.1"/>
    </source>
</evidence>
<keyword evidence="3" id="KW-1185">Reference proteome</keyword>
<protein>
    <submittedName>
        <fullName evidence="2">Uncharacterized protein</fullName>
    </submittedName>
</protein>
<dbReference type="EMBL" id="KN847549">
    <property type="protein sequence ID" value="KIW02380.1"/>
    <property type="molecule type" value="Genomic_DNA"/>
</dbReference>
<dbReference type="RefSeq" id="XP_016212249.1">
    <property type="nucleotide sequence ID" value="XM_016359801.1"/>
</dbReference>
<evidence type="ECO:0000256" key="1">
    <source>
        <dbReference type="SAM" id="MobiDB-lite"/>
    </source>
</evidence>
<dbReference type="STRING" id="253628.A0A0D2A716"/>
<feature type="compositionally biased region" description="Low complexity" evidence="1">
    <location>
        <begin position="29"/>
        <end position="47"/>
    </location>
</feature>
<dbReference type="InParanoid" id="A0A0D2A716"/>
<name>A0A0D2A716_9PEZI</name>
<feature type="compositionally biased region" description="Basic and acidic residues" evidence="1">
    <location>
        <begin position="48"/>
        <end position="79"/>
    </location>
</feature>
<organism evidence="2 3">
    <name type="scientific">Verruconis gallopava</name>
    <dbReference type="NCBI Taxonomy" id="253628"/>
    <lineage>
        <taxon>Eukaryota</taxon>
        <taxon>Fungi</taxon>
        <taxon>Dikarya</taxon>
        <taxon>Ascomycota</taxon>
        <taxon>Pezizomycotina</taxon>
        <taxon>Dothideomycetes</taxon>
        <taxon>Pleosporomycetidae</taxon>
        <taxon>Venturiales</taxon>
        <taxon>Sympoventuriaceae</taxon>
        <taxon>Verruconis</taxon>
    </lineage>
</organism>
<evidence type="ECO:0000313" key="3">
    <source>
        <dbReference type="Proteomes" id="UP000053259"/>
    </source>
</evidence>
<dbReference type="HOGENOM" id="CLU_1826794_0_0_1"/>
<dbReference type="GeneID" id="27314174"/>
<feature type="compositionally biased region" description="Basic and acidic residues" evidence="1">
    <location>
        <begin position="120"/>
        <end position="141"/>
    </location>
</feature>
<gene>
    <name evidence="2" type="ORF">PV09_06201</name>
</gene>
<dbReference type="AlphaFoldDB" id="A0A0D2A716"/>
<feature type="compositionally biased region" description="Basic residues" evidence="1">
    <location>
        <begin position="109"/>
        <end position="119"/>
    </location>
</feature>
<dbReference type="Proteomes" id="UP000053259">
    <property type="component" value="Unassembled WGS sequence"/>
</dbReference>
<feature type="region of interest" description="Disordered" evidence="1">
    <location>
        <begin position="1"/>
        <end position="141"/>
    </location>
</feature>
<dbReference type="VEuPathDB" id="FungiDB:PV09_06201"/>
<reference evidence="2 3" key="1">
    <citation type="submission" date="2015-01" db="EMBL/GenBank/DDBJ databases">
        <title>The Genome Sequence of Ochroconis gallopava CBS43764.</title>
        <authorList>
            <consortium name="The Broad Institute Genomics Platform"/>
            <person name="Cuomo C."/>
            <person name="de Hoog S."/>
            <person name="Gorbushina A."/>
            <person name="Stielow B."/>
            <person name="Teixiera M."/>
            <person name="Abouelleil A."/>
            <person name="Chapman S.B."/>
            <person name="Priest M."/>
            <person name="Young S.K."/>
            <person name="Wortman J."/>
            <person name="Nusbaum C."/>
            <person name="Birren B."/>
        </authorList>
    </citation>
    <scope>NUCLEOTIDE SEQUENCE [LARGE SCALE GENOMIC DNA]</scope>
    <source>
        <strain evidence="2 3">CBS 43764</strain>
    </source>
</reference>
<proteinExistence type="predicted"/>
<accession>A0A0D2A716</accession>
<sequence>MQPPTGPRGDRSSATSRIKIDITSLNAKPTTTSRRQSQSATPTSAAAQKEDKPVDPYEEERRKAQQARIEKELSRRKGSDAAVGTLTKKRSWADTGGGEDENGPTSSREKKRTKPRKISYKYEDDGDIGRGEGERESTRYR</sequence>